<keyword evidence="4" id="KW-1185">Reference proteome</keyword>
<comment type="caution">
    <text evidence="3">The sequence shown here is derived from an EMBL/GenBank/DDBJ whole genome shotgun (WGS) entry which is preliminary data.</text>
</comment>
<accession>A0AAD8RYZ9</accession>
<dbReference type="Pfam" id="PF03732">
    <property type="entry name" value="Retrotrans_gag"/>
    <property type="match status" value="1"/>
</dbReference>
<dbReference type="InterPro" id="IPR005162">
    <property type="entry name" value="Retrotrans_gag_dom"/>
</dbReference>
<sequence length="394" mass="45109">MKKKKGMRLKSANSSMLCNLNIMVHPALKVETIVTIMMIALMEEDHLLGRELRDAQGPQPRPPQPRNHNEDEDDARPPPRSNDRNEEEIFGKLKFTMPKFQGEEDPDAYLSWVLKVDKIFRIHNFSEAKKVAMASLEFEGYANVWWEEVNKKRAKEELEPIGTWEEMQQVMHKRFVPNHHKRDLFNKLTQLKQSFKSVEEYYKEMQMTMMSANVDEREEQTMARFLNGLNIPVKRIVEFLPYTNMVELLHQATRAERQVREDIASAKTKSFFAARNATTTSSSIKNTSAIAPKDPPKQMKSAFKTTSFKPDQSTMSSKASTGSSNITCFKNSTMSSPTSFLTDYHRFEASNTALTSYPALPYQTAPPTAPTPKTQRRSNAKYKASSKKGMFAKA</sequence>
<feature type="region of interest" description="Disordered" evidence="1">
    <location>
        <begin position="356"/>
        <end position="394"/>
    </location>
</feature>
<name>A0AAD8RYZ9_LOLMU</name>
<evidence type="ECO:0000313" key="4">
    <source>
        <dbReference type="Proteomes" id="UP001231189"/>
    </source>
</evidence>
<dbReference type="PANTHER" id="PTHR35046:SF9">
    <property type="entry name" value="RNA-DIRECTED DNA POLYMERASE"/>
    <property type="match status" value="1"/>
</dbReference>
<feature type="compositionally biased region" description="Basic residues" evidence="1">
    <location>
        <begin position="374"/>
        <end position="386"/>
    </location>
</feature>
<feature type="region of interest" description="Disordered" evidence="1">
    <location>
        <begin position="282"/>
        <end position="328"/>
    </location>
</feature>
<protein>
    <recommendedName>
        <fullName evidence="2">Retrotransposon gag domain-containing protein</fullName>
    </recommendedName>
</protein>
<reference evidence="3" key="1">
    <citation type="submission" date="2023-07" db="EMBL/GenBank/DDBJ databases">
        <title>A chromosome-level genome assembly of Lolium multiflorum.</title>
        <authorList>
            <person name="Chen Y."/>
            <person name="Copetti D."/>
            <person name="Kolliker R."/>
            <person name="Studer B."/>
        </authorList>
    </citation>
    <scope>NUCLEOTIDE SEQUENCE</scope>
    <source>
        <strain evidence="3">02402/16</strain>
        <tissue evidence="3">Leaf</tissue>
    </source>
</reference>
<evidence type="ECO:0000313" key="3">
    <source>
        <dbReference type="EMBL" id="KAK1642189.1"/>
    </source>
</evidence>
<gene>
    <name evidence="3" type="ORF">QYE76_059994</name>
</gene>
<feature type="compositionally biased region" description="Low complexity" evidence="1">
    <location>
        <begin position="313"/>
        <end position="324"/>
    </location>
</feature>
<dbReference type="EMBL" id="JAUUTY010000004">
    <property type="protein sequence ID" value="KAK1642189.1"/>
    <property type="molecule type" value="Genomic_DNA"/>
</dbReference>
<evidence type="ECO:0000259" key="2">
    <source>
        <dbReference type="Pfam" id="PF03732"/>
    </source>
</evidence>
<proteinExistence type="predicted"/>
<evidence type="ECO:0000256" key="1">
    <source>
        <dbReference type="SAM" id="MobiDB-lite"/>
    </source>
</evidence>
<feature type="compositionally biased region" description="Polar residues" evidence="1">
    <location>
        <begin position="303"/>
        <end position="312"/>
    </location>
</feature>
<feature type="domain" description="Retrotransposon gag" evidence="2">
    <location>
        <begin position="133"/>
        <end position="230"/>
    </location>
</feature>
<feature type="compositionally biased region" description="Basic and acidic residues" evidence="1">
    <location>
        <begin position="75"/>
        <end position="86"/>
    </location>
</feature>
<dbReference type="AlphaFoldDB" id="A0AAD8RYZ9"/>
<dbReference type="PANTHER" id="PTHR35046">
    <property type="entry name" value="ZINC KNUCKLE (CCHC-TYPE) FAMILY PROTEIN"/>
    <property type="match status" value="1"/>
</dbReference>
<feature type="region of interest" description="Disordered" evidence="1">
    <location>
        <begin position="53"/>
        <end position="86"/>
    </location>
</feature>
<organism evidence="3 4">
    <name type="scientific">Lolium multiflorum</name>
    <name type="common">Italian ryegrass</name>
    <name type="synonym">Lolium perenne subsp. multiflorum</name>
    <dbReference type="NCBI Taxonomy" id="4521"/>
    <lineage>
        <taxon>Eukaryota</taxon>
        <taxon>Viridiplantae</taxon>
        <taxon>Streptophyta</taxon>
        <taxon>Embryophyta</taxon>
        <taxon>Tracheophyta</taxon>
        <taxon>Spermatophyta</taxon>
        <taxon>Magnoliopsida</taxon>
        <taxon>Liliopsida</taxon>
        <taxon>Poales</taxon>
        <taxon>Poaceae</taxon>
        <taxon>BOP clade</taxon>
        <taxon>Pooideae</taxon>
        <taxon>Poodae</taxon>
        <taxon>Poeae</taxon>
        <taxon>Poeae Chloroplast Group 2 (Poeae type)</taxon>
        <taxon>Loliodinae</taxon>
        <taxon>Loliinae</taxon>
        <taxon>Lolium</taxon>
    </lineage>
</organism>
<dbReference type="Proteomes" id="UP001231189">
    <property type="component" value="Unassembled WGS sequence"/>
</dbReference>